<dbReference type="Pfam" id="PF17866">
    <property type="entry name" value="AAA_lid_6"/>
    <property type="match status" value="1"/>
</dbReference>
<dbReference type="InterPro" id="IPR006626">
    <property type="entry name" value="PbH1"/>
</dbReference>
<keyword evidence="2" id="KW-0547">Nucleotide-binding</keyword>
<dbReference type="InterPro" id="IPR050773">
    <property type="entry name" value="CbxX/CfxQ_RuBisCO_ESX"/>
</dbReference>
<dbReference type="Gene3D" id="2.160.20.10">
    <property type="entry name" value="Single-stranded right-handed beta-helix, Pectin lyase-like"/>
    <property type="match status" value="2"/>
</dbReference>
<organism evidence="6 7">
    <name type="scientific">Micromonospora cathayae</name>
    <dbReference type="NCBI Taxonomy" id="3028804"/>
    <lineage>
        <taxon>Bacteria</taxon>
        <taxon>Bacillati</taxon>
        <taxon>Actinomycetota</taxon>
        <taxon>Actinomycetes</taxon>
        <taxon>Micromonosporales</taxon>
        <taxon>Micromonosporaceae</taxon>
        <taxon>Micromonospora</taxon>
    </lineage>
</organism>
<feature type="domain" description="AAA+ ATPase" evidence="5">
    <location>
        <begin position="884"/>
        <end position="1082"/>
    </location>
</feature>
<dbReference type="SMART" id="SM00710">
    <property type="entry name" value="PbH1"/>
    <property type="match status" value="12"/>
</dbReference>
<accession>A0ABY7ZL88</accession>
<reference evidence="6 7" key="1">
    <citation type="submission" date="2023-02" db="EMBL/GenBank/DDBJ databases">
        <authorList>
            <person name="Mo P."/>
        </authorList>
    </citation>
    <scope>NUCLEOTIDE SEQUENCE [LARGE SCALE GENOMIC DNA]</scope>
    <source>
        <strain evidence="6 7">HUAS 3</strain>
    </source>
</reference>
<evidence type="ECO:0000256" key="4">
    <source>
        <dbReference type="SAM" id="MobiDB-lite"/>
    </source>
</evidence>
<dbReference type="RefSeq" id="WP_275030292.1">
    <property type="nucleotide sequence ID" value="NZ_CP118615.1"/>
</dbReference>
<comment type="similarity">
    <text evidence="1">Belongs to the CbxX/CfxQ family.</text>
</comment>
<feature type="region of interest" description="Disordered" evidence="4">
    <location>
        <begin position="517"/>
        <end position="537"/>
    </location>
</feature>
<dbReference type="EMBL" id="CP118615">
    <property type="protein sequence ID" value="WDZ83734.1"/>
    <property type="molecule type" value="Genomic_DNA"/>
</dbReference>
<keyword evidence="3" id="KW-0067">ATP-binding</keyword>
<dbReference type="InterPro" id="IPR003959">
    <property type="entry name" value="ATPase_AAA_core"/>
</dbReference>
<dbReference type="PANTHER" id="PTHR43392:SF2">
    <property type="entry name" value="AAA-TYPE ATPASE FAMILY PROTEIN _ ANKYRIN REPEAT FAMILY PROTEIN"/>
    <property type="match status" value="1"/>
</dbReference>
<dbReference type="Gene3D" id="1.10.8.60">
    <property type="match status" value="1"/>
</dbReference>
<dbReference type="InterPro" id="IPR000641">
    <property type="entry name" value="CbxX/CfxQ"/>
</dbReference>
<name>A0ABY7ZL88_9ACTN</name>
<evidence type="ECO:0000256" key="3">
    <source>
        <dbReference type="ARBA" id="ARBA00022840"/>
    </source>
</evidence>
<evidence type="ECO:0000256" key="2">
    <source>
        <dbReference type="ARBA" id="ARBA00022741"/>
    </source>
</evidence>
<dbReference type="Proteomes" id="UP001219605">
    <property type="component" value="Chromosome"/>
</dbReference>
<evidence type="ECO:0000313" key="7">
    <source>
        <dbReference type="Proteomes" id="UP001219605"/>
    </source>
</evidence>
<dbReference type="InterPro" id="IPR012334">
    <property type="entry name" value="Pectin_lyas_fold"/>
</dbReference>
<gene>
    <name evidence="6" type="ORF">PVK37_25210</name>
</gene>
<dbReference type="Gene3D" id="3.40.50.300">
    <property type="entry name" value="P-loop containing nucleotide triphosphate hydrolases"/>
    <property type="match status" value="2"/>
</dbReference>
<dbReference type="InterPro" id="IPR027417">
    <property type="entry name" value="P-loop_NTPase"/>
</dbReference>
<protein>
    <submittedName>
        <fullName evidence="6">Right-handed parallel beta-helix repeat-containing protein</fullName>
    </submittedName>
</protein>
<dbReference type="CDD" id="cd00009">
    <property type="entry name" value="AAA"/>
    <property type="match status" value="1"/>
</dbReference>
<feature type="domain" description="AAA+ ATPase" evidence="5">
    <location>
        <begin position="594"/>
        <end position="735"/>
    </location>
</feature>
<dbReference type="PANTHER" id="PTHR43392">
    <property type="entry name" value="AAA-TYPE ATPASE FAMILY PROTEIN / ANKYRIN REPEAT FAMILY PROTEIN"/>
    <property type="match status" value="1"/>
</dbReference>
<dbReference type="SMART" id="SM00382">
    <property type="entry name" value="AAA"/>
    <property type="match status" value="2"/>
</dbReference>
<dbReference type="Pfam" id="PF13229">
    <property type="entry name" value="Beta_helix"/>
    <property type="match status" value="3"/>
</dbReference>
<evidence type="ECO:0000313" key="6">
    <source>
        <dbReference type="EMBL" id="WDZ83734.1"/>
    </source>
</evidence>
<dbReference type="InterPro" id="IPR041627">
    <property type="entry name" value="AAA_lid_6"/>
</dbReference>
<dbReference type="Pfam" id="PF00004">
    <property type="entry name" value="AAA"/>
    <property type="match status" value="1"/>
</dbReference>
<sequence>MSRQVLTVGGGRPGAFPTIGAALARAEPGATITVHPGRYVEKLVVGNRITIAAEPGGPVEVHVAEGSVLAVHGEGAQLRGISLSSDDPKLAAVDVYAGEAALDGCTVAGAAWVTLLARLQGTLALRHCEVSASTGAAIVVTSPGTSTVEDTVVRDVARSGVVVSDQGSLTLRRCTIERTGANSVCVNGTGRLVAEQCTVVAAGKPALVVEQRGHARITGLRVRDSANVDVFLRGDVDVLVTDSEFTGAKFQSVHVTDGAAPAFRGCTFGSAGRGAAHVTGAAKPTFTDCLFVDSPVGVTVEAGSTPRFEGLTVRDSSEQAVLVTGGAAPTVRRLRATVSRGTGLLVRDGAGVDGTDLVIDAGGGVAVDLRESARGTIRDARFSGTGETCVLVGSGSTLDLRTAAFDGAGLRVAEDAELRLLDTEFADVTGDGLRVGASGTVTASRVRVRRSGRAGVRLERGSRGSFTDCEVLESGAAGFDVDTAEPVSVIRCVVRDSGGEDVRRADDAQLTVTSLTTGRAAGSAPPIGSGYDPEPATDRVEEPAAAVDGELSEPLRELDSLIGLHGVKQEVTALINLIRMAQVRQRMGLPMPPMSRHLVFAGPPGTGKTTVARLYGAVLAELGVLAKGHMIEAARADLVGQYIGSTAIKTTELVQQAIGGVLFIDEAYTLSAGSGGSGPDFGQEAIDALMKIMEDQRDELVVIVAGYSELMEKFLASNPGLASRFTRTVEFPNYSVDELVTITSNLCRKHYFELTDDAVAGLTTYFERIPRTSTFGNGRVARKLFEAMINNQATRLAVTPPTHDTQINRLTAEDLAPELRLLDDLPVEQQSRPDPTRNPTGAINAARSWQRLGRLVGAPDVREAAGETLLRLCDLRNRRRSYGRHGNVLLAGAPGSGRSEFARHYAAALSELDLVPIGHLVRVATDDQLAPHWSGQTPSLVRAALHDATGGTLLVDYLDDGTGDAQETVAALTDQMRAGPGDPIVVLRAEPAALTRLGAAVPRLTEVFGQTWRIPELEPAELAEVVARHLVRRGHDLPDDVRAALAGLAAQLPERTVRAAHLLSRNLSRATGSRTLALADLHGLASRNDPTSTAGRQRGGLAAVG</sequence>
<feature type="region of interest" description="Disordered" evidence="4">
    <location>
        <begin position="1085"/>
        <end position="1105"/>
    </location>
</feature>
<keyword evidence="7" id="KW-1185">Reference proteome</keyword>
<dbReference type="SUPFAM" id="SSF52540">
    <property type="entry name" value="P-loop containing nucleoside triphosphate hydrolases"/>
    <property type="match status" value="2"/>
</dbReference>
<evidence type="ECO:0000256" key="1">
    <source>
        <dbReference type="ARBA" id="ARBA00010378"/>
    </source>
</evidence>
<dbReference type="InterPro" id="IPR039448">
    <property type="entry name" value="Beta_helix"/>
</dbReference>
<dbReference type="InterPro" id="IPR003593">
    <property type="entry name" value="AAA+_ATPase"/>
</dbReference>
<evidence type="ECO:0000259" key="5">
    <source>
        <dbReference type="SMART" id="SM00382"/>
    </source>
</evidence>
<dbReference type="PRINTS" id="PR00819">
    <property type="entry name" value="CBXCFQXSUPER"/>
</dbReference>
<dbReference type="SUPFAM" id="SSF51126">
    <property type="entry name" value="Pectin lyase-like"/>
    <property type="match status" value="2"/>
</dbReference>
<dbReference type="InterPro" id="IPR011050">
    <property type="entry name" value="Pectin_lyase_fold/virulence"/>
</dbReference>
<proteinExistence type="inferred from homology"/>